<accession>A0A5B1M9F8</accession>
<feature type="binding site" evidence="7">
    <location>
        <position position="90"/>
    </location>
    <ligand>
        <name>Mg(2+)</name>
        <dbReference type="ChEBI" id="CHEBI:18420"/>
        <label>2</label>
    </ligand>
</feature>
<evidence type="ECO:0000256" key="6">
    <source>
        <dbReference type="ARBA" id="ARBA00022842"/>
    </source>
</evidence>
<keyword evidence="5 8" id="KW-0378">Hydrolase</keyword>
<name>A0A5B1M9F8_9ACTN</name>
<dbReference type="RefSeq" id="WP_149748698.1">
    <property type="nucleotide sequence ID" value="NZ_VUJW01000001.1"/>
</dbReference>
<comment type="cofactor">
    <cofactor evidence="2 7 8">
        <name>Mg(2+)</name>
        <dbReference type="ChEBI" id="CHEBI:18420"/>
    </cofactor>
</comment>
<dbReference type="AlphaFoldDB" id="A0A5B1M9F8"/>
<keyword evidence="6 7" id="KW-0460">Magnesium</keyword>
<dbReference type="SUPFAM" id="SSF56655">
    <property type="entry name" value="Carbohydrate phosphatase"/>
    <property type="match status" value="1"/>
</dbReference>
<evidence type="ECO:0000313" key="9">
    <source>
        <dbReference type="EMBL" id="KAA1429076.1"/>
    </source>
</evidence>
<evidence type="ECO:0000256" key="8">
    <source>
        <dbReference type="RuleBase" id="RU364068"/>
    </source>
</evidence>
<dbReference type="PRINTS" id="PR00377">
    <property type="entry name" value="IMPHPHTASES"/>
</dbReference>
<comment type="catalytic activity">
    <reaction evidence="1 8">
        <text>a myo-inositol phosphate + H2O = myo-inositol + phosphate</text>
        <dbReference type="Rhea" id="RHEA:24056"/>
        <dbReference type="ChEBI" id="CHEBI:15377"/>
        <dbReference type="ChEBI" id="CHEBI:17268"/>
        <dbReference type="ChEBI" id="CHEBI:43474"/>
        <dbReference type="ChEBI" id="CHEBI:84139"/>
        <dbReference type="EC" id="3.1.3.25"/>
    </reaction>
</comment>
<reference evidence="9 10" key="2">
    <citation type="submission" date="2019-09" db="EMBL/GenBank/DDBJ databases">
        <authorList>
            <person name="Jin C."/>
        </authorList>
    </citation>
    <scope>NUCLEOTIDE SEQUENCE [LARGE SCALE GENOMIC DNA]</scope>
    <source>
        <strain evidence="9 10">BN140041</strain>
    </source>
</reference>
<dbReference type="GO" id="GO:0046872">
    <property type="term" value="F:metal ion binding"/>
    <property type="evidence" value="ECO:0007669"/>
    <property type="project" value="UniProtKB-KW"/>
</dbReference>
<comment type="caution">
    <text evidence="9">The sequence shown here is derived from an EMBL/GenBank/DDBJ whole genome shotgun (WGS) entry which is preliminary data.</text>
</comment>
<sequence>MTAQPRELADLALKVAQEAAALVLDHKARGGGSDWVADTKSSDVDVVTLADRASEDLIRDRLLSARPDDALLGEEGDDVVGTSGVRWIVDPIDGTVNFLYGLPEFSVSIAAEVDGEVVAGVVLDAAKERSYVGFVDAGLPGGGAATRNGVPLAVRGPAPVSQRLLATGFSYSAEKRAVQAAATARMLPLVRDIRRHGSCALELCHVAEGALDGYVEEGVNLWDFAAGGLIARLAGAQLVVLPGAGGTDLVVCGPDHGFEELVALARKSGFTRE</sequence>
<gene>
    <name evidence="9" type="ORF">F0U47_02420</name>
</gene>
<feature type="binding site" evidence="7">
    <location>
        <position position="74"/>
    </location>
    <ligand>
        <name>Mg(2+)</name>
        <dbReference type="ChEBI" id="CHEBI:18420"/>
        <label>1</label>
        <note>catalytic</note>
    </ligand>
</feature>
<feature type="binding site" evidence="7">
    <location>
        <position position="223"/>
    </location>
    <ligand>
        <name>Mg(2+)</name>
        <dbReference type="ChEBI" id="CHEBI:18420"/>
        <label>1</label>
        <note>catalytic</note>
    </ligand>
</feature>
<dbReference type="InterPro" id="IPR020550">
    <property type="entry name" value="Inositol_monophosphatase_CS"/>
</dbReference>
<evidence type="ECO:0000256" key="2">
    <source>
        <dbReference type="ARBA" id="ARBA00001946"/>
    </source>
</evidence>
<dbReference type="EMBL" id="VUJW01000001">
    <property type="protein sequence ID" value="KAA1429076.1"/>
    <property type="molecule type" value="Genomic_DNA"/>
</dbReference>
<evidence type="ECO:0000313" key="10">
    <source>
        <dbReference type="Proteomes" id="UP000324351"/>
    </source>
</evidence>
<dbReference type="PROSITE" id="PS00630">
    <property type="entry name" value="IMP_2"/>
    <property type="match status" value="1"/>
</dbReference>
<dbReference type="PANTHER" id="PTHR20854:SF4">
    <property type="entry name" value="INOSITOL-1-MONOPHOSPHATASE-RELATED"/>
    <property type="match status" value="1"/>
</dbReference>
<keyword evidence="4 7" id="KW-0479">Metal-binding</keyword>
<comment type="similarity">
    <text evidence="3 8">Belongs to the inositol monophosphatase superfamily.</text>
</comment>
<dbReference type="InterPro" id="IPR000760">
    <property type="entry name" value="Inositol_monophosphatase-like"/>
</dbReference>
<dbReference type="CDD" id="cd01639">
    <property type="entry name" value="IMPase"/>
    <property type="match status" value="1"/>
</dbReference>
<feature type="binding site" evidence="7">
    <location>
        <position position="92"/>
    </location>
    <ligand>
        <name>Mg(2+)</name>
        <dbReference type="ChEBI" id="CHEBI:18420"/>
        <label>1</label>
        <note>catalytic</note>
    </ligand>
</feature>
<dbReference type="EC" id="3.1.3.25" evidence="8"/>
<dbReference type="GO" id="GO:0007165">
    <property type="term" value="P:signal transduction"/>
    <property type="evidence" value="ECO:0007669"/>
    <property type="project" value="TreeGrafter"/>
</dbReference>
<dbReference type="PANTHER" id="PTHR20854">
    <property type="entry name" value="INOSITOL MONOPHOSPHATASE"/>
    <property type="match status" value="1"/>
</dbReference>
<dbReference type="Gene3D" id="3.40.190.80">
    <property type="match status" value="1"/>
</dbReference>
<dbReference type="Pfam" id="PF00459">
    <property type="entry name" value="Inositol_P"/>
    <property type="match status" value="1"/>
</dbReference>
<proteinExistence type="inferred from homology"/>
<evidence type="ECO:0000256" key="7">
    <source>
        <dbReference type="PIRSR" id="PIRSR600760-2"/>
    </source>
</evidence>
<dbReference type="GO" id="GO:0006020">
    <property type="term" value="P:inositol metabolic process"/>
    <property type="evidence" value="ECO:0007669"/>
    <property type="project" value="TreeGrafter"/>
</dbReference>
<dbReference type="GO" id="GO:0046854">
    <property type="term" value="P:phosphatidylinositol phosphate biosynthetic process"/>
    <property type="evidence" value="ECO:0007669"/>
    <property type="project" value="InterPro"/>
</dbReference>
<evidence type="ECO:0000256" key="5">
    <source>
        <dbReference type="ARBA" id="ARBA00022801"/>
    </source>
</evidence>
<evidence type="ECO:0000256" key="4">
    <source>
        <dbReference type="ARBA" id="ARBA00022723"/>
    </source>
</evidence>
<dbReference type="PROSITE" id="PS00629">
    <property type="entry name" value="IMP_1"/>
    <property type="match status" value="1"/>
</dbReference>
<keyword evidence="10" id="KW-1185">Reference proteome</keyword>
<dbReference type="GO" id="GO:0008934">
    <property type="term" value="F:inositol monophosphate 1-phosphatase activity"/>
    <property type="evidence" value="ECO:0007669"/>
    <property type="project" value="InterPro"/>
</dbReference>
<evidence type="ECO:0000256" key="3">
    <source>
        <dbReference type="ARBA" id="ARBA00009759"/>
    </source>
</evidence>
<dbReference type="Proteomes" id="UP000324351">
    <property type="component" value="Unassembled WGS sequence"/>
</dbReference>
<dbReference type="Gene3D" id="3.30.540.10">
    <property type="entry name" value="Fructose-1,6-Bisphosphatase, subunit A, domain 1"/>
    <property type="match status" value="1"/>
</dbReference>
<dbReference type="InterPro" id="IPR020583">
    <property type="entry name" value="Inositol_monoP_metal-BS"/>
</dbReference>
<protein>
    <recommendedName>
        <fullName evidence="8">Inositol-1-monophosphatase</fullName>
        <ecNumber evidence="8">3.1.3.25</ecNumber>
    </recommendedName>
</protein>
<feature type="binding site" evidence="7">
    <location>
        <position position="93"/>
    </location>
    <ligand>
        <name>Mg(2+)</name>
        <dbReference type="ChEBI" id="CHEBI:18420"/>
        <label>2</label>
    </ligand>
</feature>
<dbReference type="InterPro" id="IPR033942">
    <property type="entry name" value="IMPase"/>
</dbReference>
<organism evidence="9 10">
    <name type="scientific">Nocardioides antri</name>
    <dbReference type="NCBI Taxonomy" id="2607659"/>
    <lineage>
        <taxon>Bacteria</taxon>
        <taxon>Bacillati</taxon>
        <taxon>Actinomycetota</taxon>
        <taxon>Actinomycetes</taxon>
        <taxon>Propionibacteriales</taxon>
        <taxon>Nocardioidaceae</taxon>
        <taxon>Nocardioides</taxon>
    </lineage>
</organism>
<evidence type="ECO:0000256" key="1">
    <source>
        <dbReference type="ARBA" id="ARBA00001033"/>
    </source>
</evidence>
<reference evidence="9 10" key="1">
    <citation type="submission" date="2019-09" db="EMBL/GenBank/DDBJ databases">
        <title>Nocardioides panacisoli sp. nov., isolated from the soil of a ginseng field.</title>
        <authorList>
            <person name="Cho C."/>
        </authorList>
    </citation>
    <scope>NUCLEOTIDE SEQUENCE [LARGE SCALE GENOMIC DNA]</scope>
    <source>
        <strain evidence="9 10">BN140041</strain>
    </source>
</reference>